<feature type="binding site" evidence="5">
    <location>
        <position position="125"/>
    </location>
    <ligand>
        <name>Zn(2+)</name>
        <dbReference type="ChEBI" id="CHEBI:29105"/>
        <note>structural</note>
    </ligand>
</feature>
<dbReference type="InterPro" id="IPR033690">
    <property type="entry name" value="Adenylat_kinase_CS"/>
</dbReference>
<dbReference type="SUPFAM" id="SSF52540">
    <property type="entry name" value="P-loop containing nucleoside triphosphate hydrolases"/>
    <property type="match status" value="1"/>
</dbReference>
<evidence type="ECO:0000256" key="7">
    <source>
        <dbReference type="RuleBase" id="RU003331"/>
    </source>
</evidence>
<proteinExistence type="inferred from homology"/>
<dbReference type="InterPro" id="IPR000850">
    <property type="entry name" value="Adenylat/UMP-CMP_kin"/>
</dbReference>
<dbReference type="EC" id="2.7.4.3" evidence="5 7"/>
<evidence type="ECO:0000256" key="2">
    <source>
        <dbReference type="ARBA" id="ARBA00022727"/>
    </source>
</evidence>
<name>A0A0S7WER6_UNCT6</name>
<dbReference type="Pfam" id="PF05191">
    <property type="entry name" value="ADK_lid"/>
    <property type="match status" value="1"/>
</dbReference>
<feature type="binding site" evidence="5">
    <location>
        <begin position="57"/>
        <end position="59"/>
    </location>
    <ligand>
        <name>AMP</name>
        <dbReference type="ChEBI" id="CHEBI:456215"/>
    </ligand>
</feature>
<comment type="domain">
    <text evidence="5">Consists of three domains, a large central CORE domain and two small peripheral domains, NMPbind and LID, which undergo movements during catalysis. The LID domain closes over the site of phosphoryl transfer upon ATP binding. Assembling and dissambling the active center during each catalytic cycle provides an effective means to prevent ATP hydrolysis. Some bacteria have evolved a zinc-coordinating structure that stabilizes the LID domain.</text>
</comment>
<reference evidence="9 10" key="1">
    <citation type="journal article" date="2015" name="Microbiome">
        <title>Genomic resolution of linkages in carbon, nitrogen, and sulfur cycling among widespread estuary sediment bacteria.</title>
        <authorList>
            <person name="Baker B.J."/>
            <person name="Lazar C.S."/>
            <person name="Teske A.P."/>
            <person name="Dick G.J."/>
        </authorList>
    </citation>
    <scope>NUCLEOTIDE SEQUENCE [LARGE SCALE GENOMIC DNA]</scope>
    <source>
        <strain evidence="9">DG_26</strain>
    </source>
</reference>
<keyword evidence="5" id="KW-0963">Cytoplasm</keyword>
<dbReference type="EMBL" id="LIZT01000105">
    <property type="protein sequence ID" value="KPJ48641.1"/>
    <property type="molecule type" value="Genomic_DNA"/>
</dbReference>
<feature type="binding site" evidence="5">
    <location>
        <begin position="82"/>
        <end position="85"/>
    </location>
    <ligand>
        <name>AMP</name>
        <dbReference type="ChEBI" id="CHEBI:456215"/>
    </ligand>
</feature>
<evidence type="ECO:0000256" key="1">
    <source>
        <dbReference type="ARBA" id="ARBA00022679"/>
    </source>
</evidence>
<feature type="binding site" evidence="5">
    <location>
        <position position="142"/>
    </location>
    <ligand>
        <name>Zn(2+)</name>
        <dbReference type="ChEBI" id="CHEBI:29105"/>
        <note>structural</note>
    </ligand>
</feature>
<feature type="binding site" evidence="5">
    <location>
        <position position="119"/>
    </location>
    <ligand>
        <name>ATP</name>
        <dbReference type="ChEBI" id="CHEBI:30616"/>
    </ligand>
</feature>
<comment type="catalytic activity">
    <reaction evidence="5 7">
        <text>AMP + ATP = 2 ADP</text>
        <dbReference type="Rhea" id="RHEA:12973"/>
        <dbReference type="ChEBI" id="CHEBI:30616"/>
        <dbReference type="ChEBI" id="CHEBI:456215"/>
        <dbReference type="ChEBI" id="CHEBI:456216"/>
        <dbReference type="EC" id="2.7.4.3"/>
    </reaction>
</comment>
<keyword evidence="1 5" id="KW-0808">Transferase</keyword>
<dbReference type="PRINTS" id="PR00094">
    <property type="entry name" value="ADENYLTKNASE"/>
</dbReference>
<protein>
    <recommendedName>
        <fullName evidence="5 7">Adenylate kinase</fullName>
        <shortName evidence="5">AK</shortName>
        <ecNumber evidence="5 7">2.7.4.3</ecNumber>
    </recommendedName>
    <alternativeName>
        <fullName evidence="5">ATP-AMP transphosphorylase</fullName>
    </alternativeName>
    <alternativeName>
        <fullName evidence="5">ATP:AMP phosphotransferase</fullName>
    </alternativeName>
    <alternativeName>
        <fullName evidence="5">Adenylate monophosphate kinase</fullName>
    </alternativeName>
</protein>
<dbReference type="AlphaFoldDB" id="A0A0S7WER6"/>
<keyword evidence="4 5" id="KW-0418">Kinase</keyword>
<dbReference type="PANTHER" id="PTHR23359">
    <property type="entry name" value="NUCLEOTIDE KINASE"/>
    <property type="match status" value="1"/>
</dbReference>
<organism evidence="9 10">
    <name type="scientific">candidate division TA06 bacterium DG_26</name>
    <dbReference type="NCBI Taxonomy" id="1703771"/>
    <lineage>
        <taxon>Bacteria</taxon>
        <taxon>Bacteria division TA06</taxon>
    </lineage>
</organism>
<dbReference type="GO" id="GO:0005524">
    <property type="term" value="F:ATP binding"/>
    <property type="evidence" value="ECO:0007669"/>
    <property type="project" value="UniProtKB-UniRule"/>
</dbReference>
<evidence type="ECO:0000259" key="8">
    <source>
        <dbReference type="Pfam" id="PF05191"/>
    </source>
</evidence>
<comment type="pathway">
    <text evidence="5">Purine metabolism; AMP biosynthesis via salvage pathway; AMP from ADP: step 1/1.</text>
</comment>
<dbReference type="NCBIfam" id="TIGR01351">
    <property type="entry name" value="adk"/>
    <property type="match status" value="1"/>
</dbReference>
<feature type="domain" description="Adenylate kinase active site lid" evidence="8">
    <location>
        <begin position="119"/>
        <end position="154"/>
    </location>
</feature>
<accession>A0A0S7WER6</accession>
<keyword evidence="5 7" id="KW-0067">ATP-binding</keyword>
<feature type="binding site" evidence="5">
    <location>
        <position position="163"/>
    </location>
    <ligand>
        <name>AMP</name>
        <dbReference type="ChEBI" id="CHEBI:456215"/>
    </ligand>
</feature>
<dbReference type="InterPro" id="IPR006259">
    <property type="entry name" value="Adenyl_kin_sub"/>
</dbReference>
<feature type="binding site" evidence="5">
    <location>
        <begin position="128"/>
        <end position="129"/>
    </location>
    <ligand>
        <name>ATP</name>
        <dbReference type="ChEBI" id="CHEBI:30616"/>
    </ligand>
</feature>
<feature type="binding site" evidence="5">
    <location>
        <position position="122"/>
    </location>
    <ligand>
        <name>Zn(2+)</name>
        <dbReference type="ChEBI" id="CHEBI:29105"/>
        <note>structural</note>
    </ligand>
</feature>
<dbReference type="Pfam" id="PF00406">
    <property type="entry name" value="ADK"/>
    <property type="match status" value="1"/>
</dbReference>
<feature type="region of interest" description="NMP" evidence="5">
    <location>
        <begin position="30"/>
        <end position="59"/>
    </location>
</feature>
<feature type="binding site" evidence="5">
    <location>
        <position position="152"/>
    </location>
    <ligand>
        <name>AMP</name>
        <dbReference type="ChEBI" id="CHEBI:456215"/>
    </ligand>
</feature>
<feature type="binding site" evidence="5">
    <location>
        <position position="89"/>
    </location>
    <ligand>
        <name>AMP</name>
        <dbReference type="ChEBI" id="CHEBI:456215"/>
    </ligand>
</feature>
<keyword evidence="5" id="KW-0862">Zinc</keyword>
<feature type="binding site" evidence="5">
    <location>
        <position position="31"/>
    </location>
    <ligand>
        <name>AMP</name>
        <dbReference type="ChEBI" id="CHEBI:456215"/>
    </ligand>
</feature>
<feature type="binding site" evidence="5">
    <location>
        <begin position="10"/>
        <end position="15"/>
    </location>
    <ligand>
        <name>ATP</name>
        <dbReference type="ChEBI" id="CHEBI:30616"/>
    </ligand>
</feature>
<dbReference type="InterPro" id="IPR007862">
    <property type="entry name" value="Adenylate_kinase_lid-dom"/>
</dbReference>
<evidence type="ECO:0000256" key="6">
    <source>
        <dbReference type="RuleBase" id="RU003330"/>
    </source>
</evidence>
<evidence type="ECO:0000256" key="4">
    <source>
        <dbReference type="ARBA" id="ARBA00022777"/>
    </source>
</evidence>
<sequence length="212" mass="23789">MRISFLGPPGSGKGTQAERLSKEFGIPHIATGDILRDTIRKDTSLGKKVKAYLGMGRLVPDDIITELILEKIDKAEDFLIDGFPRTLAQAERLEKTAPIGILLFFQVSEATIVSRLAQRRICPSCGRVYNLTSDPPIIAGVCDRCGRSLIVREDDRETTVKRRLEVYRGETLPLIEYYERKGTLRYLDAEGDPDTVYEKIKRIVCGDDNSEV</sequence>
<dbReference type="Gene3D" id="3.40.50.300">
    <property type="entry name" value="P-loop containing nucleotide triphosphate hydrolases"/>
    <property type="match status" value="1"/>
</dbReference>
<dbReference type="PROSITE" id="PS00113">
    <property type="entry name" value="ADENYLATE_KINASE"/>
    <property type="match status" value="1"/>
</dbReference>
<comment type="similarity">
    <text evidence="5 6">Belongs to the adenylate kinase family.</text>
</comment>
<feature type="region of interest" description="LID" evidence="5">
    <location>
        <begin position="118"/>
        <end position="155"/>
    </location>
</feature>
<dbReference type="PATRIC" id="fig|1703771.3.peg.920"/>
<evidence type="ECO:0000313" key="9">
    <source>
        <dbReference type="EMBL" id="KPJ48641.1"/>
    </source>
</evidence>
<feature type="binding site" evidence="5">
    <location>
        <position position="36"/>
    </location>
    <ligand>
        <name>AMP</name>
        <dbReference type="ChEBI" id="CHEBI:456215"/>
    </ligand>
</feature>
<comment type="function">
    <text evidence="5">Catalyzes the reversible transfer of the terminal phosphate group between ATP and AMP. Plays an important role in cellular energy homeostasis and in adenine nucleotide metabolism.</text>
</comment>
<dbReference type="GO" id="GO:0044209">
    <property type="term" value="P:AMP salvage"/>
    <property type="evidence" value="ECO:0007669"/>
    <property type="project" value="UniProtKB-UniRule"/>
</dbReference>
<keyword evidence="3 5" id="KW-0547">Nucleotide-binding</keyword>
<comment type="subunit">
    <text evidence="5 7">Monomer.</text>
</comment>
<feature type="binding site" evidence="5">
    <location>
        <position position="191"/>
    </location>
    <ligand>
        <name>ATP</name>
        <dbReference type="ChEBI" id="CHEBI:30616"/>
    </ligand>
</feature>
<dbReference type="NCBIfam" id="NF011100">
    <property type="entry name" value="PRK14527.1"/>
    <property type="match status" value="1"/>
</dbReference>
<dbReference type="InterPro" id="IPR027417">
    <property type="entry name" value="P-loop_NTPase"/>
</dbReference>
<dbReference type="CDD" id="cd01428">
    <property type="entry name" value="ADK"/>
    <property type="match status" value="1"/>
</dbReference>
<dbReference type="FunFam" id="3.40.50.300:FF:000106">
    <property type="entry name" value="Adenylate kinase mitochondrial"/>
    <property type="match status" value="1"/>
</dbReference>
<comment type="caution">
    <text evidence="9">The sequence shown here is derived from an EMBL/GenBank/DDBJ whole genome shotgun (WGS) entry which is preliminary data.</text>
</comment>
<evidence type="ECO:0000256" key="5">
    <source>
        <dbReference type="HAMAP-Rule" id="MF_00235"/>
    </source>
</evidence>
<dbReference type="Proteomes" id="UP000051124">
    <property type="component" value="Unassembled WGS sequence"/>
</dbReference>
<keyword evidence="2 5" id="KW-0545">Nucleotide biosynthesis</keyword>
<dbReference type="HAMAP" id="MF_00235">
    <property type="entry name" value="Adenylate_kinase_Adk"/>
    <property type="match status" value="1"/>
</dbReference>
<dbReference type="UniPathway" id="UPA00588">
    <property type="reaction ID" value="UER00649"/>
</dbReference>
<keyword evidence="5" id="KW-0479">Metal-binding</keyword>
<gene>
    <name evidence="5" type="primary">adk</name>
    <name evidence="9" type="ORF">AMJ40_07130</name>
</gene>
<dbReference type="GO" id="GO:0004017">
    <property type="term" value="F:AMP kinase activity"/>
    <property type="evidence" value="ECO:0007669"/>
    <property type="project" value="UniProtKB-UniRule"/>
</dbReference>
<dbReference type="GO" id="GO:0008270">
    <property type="term" value="F:zinc ion binding"/>
    <property type="evidence" value="ECO:0007669"/>
    <property type="project" value="UniProtKB-UniRule"/>
</dbReference>
<evidence type="ECO:0000313" key="10">
    <source>
        <dbReference type="Proteomes" id="UP000051124"/>
    </source>
</evidence>
<comment type="subcellular location">
    <subcellularLocation>
        <location evidence="5 7">Cytoplasm</location>
    </subcellularLocation>
</comment>
<feature type="binding site" evidence="5">
    <location>
        <position position="145"/>
    </location>
    <ligand>
        <name>Zn(2+)</name>
        <dbReference type="ChEBI" id="CHEBI:29105"/>
        <note>structural</note>
    </ligand>
</feature>
<dbReference type="GO" id="GO:0005737">
    <property type="term" value="C:cytoplasm"/>
    <property type="evidence" value="ECO:0007669"/>
    <property type="project" value="UniProtKB-SubCell"/>
</dbReference>
<evidence type="ECO:0000256" key="3">
    <source>
        <dbReference type="ARBA" id="ARBA00022741"/>
    </source>
</evidence>